<evidence type="ECO:0000313" key="9">
    <source>
        <dbReference type="Proteomes" id="UP000037729"/>
    </source>
</evidence>
<comment type="caution">
    <text evidence="8">The sequence shown here is derived from an EMBL/GenBank/DDBJ whole genome shotgun (WGS) entry which is preliminary data.</text>
</comment>
<dbReference type="EMBL" id="LIUF01000004">
    <property type="protein sequence ID" value="KOX92483.1"/>
    <property type="molecule type" value="Genomic_DNA"/>
</dbReference>
<dbReference type="STRING" id="1705562.AMS69_14125"/>
<evidence type="ECO:0000256" key="1">
    <source>
        <dbReference type="ARBA" id="ARBA00004496"/>
    </source>
</evidence>
<keyword evidence="3" id="KW-0597">Phosphoprotein</keyword>
<dbReference type="PATRIC" id="fig|1705562.3.peg.3435"/>
<dbReference type="GO" id="GO:0009401">
    <property type="term" value="P:phosphoenolpyruvate-dependent sugar phosphotransferase system"/>
    <property type="evidence" value="ECO:0007669"/>
    <property type="project" value="UniProtKB-KW"/>
</dbReference>
<dbReference type="InterPro" id="IPR002178">
    <property type="entry name" value="PTS_EIIA_type-2_dom"/>
</dbReference>
<dbReference type="PANTHER" id="PTHR47738:SF2">
    <property type="entry name" value="PTS SYSTEM FRUCTOSE-LIKE EIIA COMPONENT"/>
    <property type="match status" value="1"/>
</dbReference>
<dbReference type="GO" id="GO:0016020">
    <property type="term" value="C:membrane"/>
    <property type="evidence" value="ECO:0007669"/>
    <property type="project" value="InterPro"/>
</dbReference>
<accession>A0A0N0U9G5</accession>
<gene>
    <name evidence="8" type="ORF">AMS69_14125</name>
</gene>
<evidence type="ECO:0000256" key="5">
    <source>
        <dbReference type="ARBA" id="ARBA00022679"/>
    </source>
</evidence>
<evidence type="ECO:0000256" key="2">
    <source>
        <dbReference type="ARBA" id="ARBA00022448"/>
    </source>
</evidence>
<keyword evidence="2" id="KW-0813">Transport</keyword>
<sequence length="158" mass="17164">MTDTISTDDIDELIPANHISLSEPPAEKEACIEYLLDLLVDAERVEDRERALDALLERESETTTGVGMGIGIPHAKTDAVNRPSLAFVRSEAGVDFGSMDGEPATLVFMILVPEAGGEEHLDILSSLSRALMHDDVRDRLHAAEDEATVQDVLREAIA</sequence>
<feature type="domain" description="PTS EIIA type-2" evidence="7">
    <location>
        <begin position="12"/>
        <end position="156"/>
    </location>
</feature>
<dbReference type="GO" id="GO:0005737">
    <property type="term" value="C:cytoplasm"/>
    <property type="evidence" value="ECO:0007669"/>
    <property type="project" value="UniProtKB-SubCell"/>
</dbReference>
<comment type="subcellular location">
    <subcellularLocation>
        <location evidence="1">Cytoplasm</location>
    </subcellularLocation>
</comment>
<evidence type="ECO:0000313" key="8">
    <source>
        <dbReference type="EMBL" id="KOX92483.1"/>
    </source>
</evidence>
<reference evidence="8 9" key="1">
    <citation type="submission" date="2015-08" db="EMBL/GenBank/DDBJ databases">
        <title>Genomes of Isolates from Cabo Rojo, PR.</title>
        <authorList>
            <person name="Sanchez-Nieves R.L."/>
            <person name="Montalvo-Rodriguez R."/>
        </authorList>
    </citation>
    <scope>NUCLEOTIDE SEQUENCE [LARGE SCALE GENOMIC DNA]</scope>
    <source>
        <strain evidence="8 9">SL3</strain>
    </source>
</reference>
<dbReference type="Pfam" id="PF00359">
    <property type="entry name" value="PTS_EIIA_2"/>
    <property type="match status" value="1"/>
</dbReference>
<name>A0A0N0U9G5_9EURY</name>
<proteinExistence type="predicted"/>
<keyword evidence="5" id="KW-0808">Transferase</keyword>
<keyword evidence="6" id="KW-0598">Phosphotransferase system</keyword>
<protein>
    <submittedName>
        <fullName evidence="8">PTS fructose transporter subunit IIA</fullName>
    </submittedName>
</protein>
<dbReference type="InterPro" id="IPR016152">
    <property type="entry name" value="PTrfase/Anion_transptr"/>
</dbReference>
<dbReference type="PANTHER" id="PTHR47738">
    <property type="entry name" value="PTS SYSTEM FRUCTOSE-LIKE EIIA COMPONENT-RELATED"/>
    <property type="match status" value="1"/>
</dbReference>
<dbReference type="RefSeq" id="WP_053968694.1">
    <property type="nucleotide sequence ID" value="NZ_LIUF01000004.1"/>
</dbReference>
<dbReference type="AlphaFoldDB" id="A0A0N0U9G5"/>
<dbReference type="GO" id="GO:0008982">
    <property type="term" value="F:protein-N(PI)-phosphohistidine-sugar phosphotransferase activity"/>
    <property type="evidence" value="ECO:0007669"/>
    <property type="project" value="InterPro"/>
</dbReference>
<keyword evidence="4" id="KW-0762">Sugar transport</keyword>
<evidence type="ECO:0000256" key="6">
    <source>
        <dbReference type="ARBA" id="ARBA00022683"/>
    </source>
</evidence>
<dbReference type="PROSITE" id="PS51094">
    <property type="entry name" value="PTS_EIIA_TYPE_2"/>
    <property type="match status" value="1"/>
</dbReference>
<dbReference type="CDD" id="cd00211">
    <property type="entry name" value="PTS_IIA_fru"/>
    <property type="match status" value="1"/>
</dbReference>
<evidence type="ECO:0000256" key="4">
    <source>
        <dbReference type="ARBA" id="ARBA00022597"/>
    </source>
</evidence>
<dbReference type="FunFam" id="3.40.930.10:FF:000009">
    <property type="entry name" value="PTS system, fructose specific IIABC component"/>
    <property type="match status" value="1"/>
</dbReference>
<dbReference type="Proteomes" id="UP000037729">
    <property type="component" value="Unassembled WGS sequence"/>
</dbReference>
<dbReference type="SUPFAM" id="SSF55804">
    <property type="entry name" value="Phoshotransferase/anion transport protein"/>
    <property type="match status" value="1"/>
</dbReference>
<dbReference type="InterPro" id="IPR051541">
    <property type="entry name" value="PTS_SugarTrans_NitroReg"/>
</dbReference>
<organism evidence="8 9">
    <name type="scientific">Haloarcula rubripromontorii</name>
    <dbReference type="NCBI Taxonomy" id="1705562"/>
    <lineage>
        <taxon>Archaea</taxon>
        <taxon>Methanobacteriati</taxon>
        <taxon>Methanobacteriota</taxon>
        <taxon>Stenosarchaea group</taxon>
        <taxon>Halobacteria</taxon>
        <taxon>Halobacteriales</taxon>
        <taxon>Haloarculaceae</taxon>
        <taxon>Haloarcula</taxon>
    </lineage>
</organism>
<dbReference type="NCBIfam" id="TIGR00848">
    <property type="entry name" value="fruA"/>
    <property type="match status" value="1"/>
</dbReference>
<dbReference type="InterPro" id="IPR004715">
    <property type="entry name" value="PTS_IIA_fruc"/>
</dbReference>
<evidence type="ECO:0000256" key="3">
    <source>
        <dbReference type="ARBA" id="ARBA00022553"/>
    </source>
</evidence>
<dbReference type="Gene3D" id="3.40.930.10">
    <property type="entry name" value="Mannitol-specific EII, Chain A"/>
    <property type="match status" value="1"/>
</dbReference>
<dbReference type="OrthoDB" id="177320at2157"/>
<evidence type="ECO:0000259" key="7">
    <source>
        <dbReference type="PROSITE" id="PS51094"/>
    </source>
</evidence>
<keyword evidence="9" id="KW-1185">Reference proteome</keyword>